<evidence type="ECO:0000313" key="1">
    <source>
        <dbReference type="EMBL" id="SHI37640.1"/>
    </source>
</evidence>
<accession>A0A1M6AMB2</accession>
<evidence type="ECO:0000313" key="2">
    <source>
        <dbReference type="Proteomes" id="UP000184310"/>
    </source>
</evidence>
<name>A0A1M6AMB2_9CLOT</name>
<dbReference type="RefSeq" id="WP_072984240.1">
    <property type="nucleotide sequence ID" value="NZ_FQZB01000003.1"/>
</dbReference>
<dbReference type="NCBIfam" id="TIGR02856">
    <property type="entry name" value="spore_yqfC"/>
    <property type="match status" value="1"/>
</dbReference>
<keyword evidence="2" id="KW-1185">Reference proteome</keyword>
<dbReference type="InterPro" id="IPR022477">
    <property type="entry name" value="Spore_YqfC"/>
</dbReference>
<dbReference type="Proteomes" id="UP000184310">
    <property type="component" value="Unassembled WGS sequence"/>
</dbReference>
<dbReference type="Pfam" id="PF07873">
    <property type="entry name" value="YabP"/>
    <property type="match status" value="1"/>
</dbReference>
<dbReference type="STRING" id="1121302.SAMN02745163_00124"/>
<dbReference type="AlphaFoldDB" id="A0A1M6AMB2"/>
<protein>
    <submittedName>
        <fullName evidence="1">Sporulation protein YqfC</fullName>
    </submittedName>
</protein>
<dbReference type="EMBL" id="FQZB01000003">
    <property type="protein sequence ID" value="SHI37640.1"/>
    <property type="molecule type" value="Genomic_DNA"/>
</dbReference>
<reference evidence="1 2" key="1">
    <citation type="submission" date="2016-11" db="EMBL/GenBank/DDBJ databases">
        <authorList>
            <person name="Jaros S."/>
            <person name="Januszkiewicz K."/>
            <person name="Wedrychowicz H."/>
        </authorList>
    </citation>
    <scope>NUCLEOTIDE SEQUENCE [LARGE SCALE GENOMIC DNA]</scope>
    <source>
        <strain evidence="1 2">DSM 21758</strain>
    </source>
</reference>
<dbReference type="OrthoDB" id="2989236at2"/>
<organism evidence="1 2">
    <name type="scientific">Clostridium cavendishii DSM 21758</name>
    <dbReference type="NCBI Taxonomy" id="1121302"/>
    <lineage>
        <taxon>Bacteria</taxon>
        <taxon>Bacillati</taxon>
        <taxon>Bacillota</taxon>
        <taxon>Clostridia</taxon>
        <taxon>Eubacteriales</taxon>
        <taxon>Clostridiaceae</taxon>
        <taxon>Clostridium</taxon>
    </lineage>
</organism>
<sequence>MEDKLNEVKGIMAEKLELPRDIVMNLPKITITGDSEITIENHKGIICFDKERIKVNTKIGIITIEGKEFEILFIGGSTVTIGGKFEFVDYNREA</sequence>
<proteinExistence type="predicted"/>
<gene>
    <name evidence="1" type="ORF">SAMN02745163_00124</name>
</gene>
<dbReference type="InterPro" id="IPR022476">
    <property type="entry name" value="Spore_YabP/YqfC"/>
</dbReference>